<dbReference type="SUPFAM" id="SSF52540">
    <property type="entry name" value="P-loop containing nucleoside triphosphate hydrolases"/>
    <property type="match status" value="1"/>
</dbReference>
<dbReference type="GO" id="GO:0015697">
    <property type="term" value="P:quaternary ammonium group transport"/>
    <property type="evidence" value="ECO:0007669"/>
    <property type="project" value="UniProtKB-ARBA"/>
</dbReference>
<dbReference type="InterPro" id="IPR013611">
    <property type="entry name" value="Transp-assoc_OB_typ2"/>
</dbReference>
<comment type="similarity">
    <text evidence="1">Belongs to the ABC transporter superfamily.</text>
</comment>
<evidence type="ECO:0000313" key="6">
    <source>
        <dbReference type="EMBL" id="SEB65859.1"/>
    </source>
</evidence>
<keyword evidence="4 6" id="KW-0067">ATP-binding</keyword>
<dbReference type="InterPro" id="IPR003439">
    <property type="entry name" value="ABC_transporter-like_ATP-bd"/>
</dbReference>
<keyword evidence="7" id="KW-1185">Reference proteome</keyword>
<dbReference type="PANTHER" id="PTHR42781:SF4">
    <property type="entry name" value="SPERMIDINE_PUTRESCINE IMPORT ATP-BINDING PROTEIN POTA"/>
    <property type="match status" value="1"/>
</dbReference>
<dbReference type="Proteomes" id="UP000199064">
    <property type="component" value="Unassembled WGS sequence"/>
</dbReference>
<name>A0A1H4L519_9HYPH</name>
<dbReference type="Gene3D" id="3.40.50.300">
    <property type="entry name" value="P-loop containing nucleotide triphosphate hydrolases"/>
    <property type="match status" value="1"/>
</dbReference>
<keyword evidence="2" id="KW-0813">Transport</keyword>
<dbReference type="InterPro" id="IPR050093">
    <property type="entry name" value="ABC_SmlMolc_Importer"/>
</dbReference>
<dbReference type="InterPro" id="IPR003593">
    <property type="entry name" value="AAA+_ATPase"/>
</dbReference>
<organism evidence="6 7">
    <name type="scientific">Nitratireductor aquibiodomus</name>
    <dbReference type="NCBI Taxonomy" id="204799"/>
    <lineage>
        <taxon>Bacteria</taxon>
        <taxon>Pseudomonadati</taxon>
        <taxon>Pseudomonadota</taxon>
        <taxon>Alphaproteobacteria</taxon>
        <taxon>Hyphomicrobiales</taxon>
        <taxon>Phyllobacteriaceae</taxon>
        <taxon>Nitratireductor</taxon>
    </lineage>
</organism>
<dbReference type="RefSeq" id="WP_090329107.1">
    <property type="nucleotide sequence ID" value="NZ_FNSL01000001.1"/>
</dbReference>
<dbReference type="GO" id="GO:0043190">
    <property type="term" value="C:ATP-binding cassette (ABC) transporter complex"/>
    <property type="evidence" value="ECO:0007669"/>
    <property type="project" value="InterPro"/>
</dbReference>
<accession>A0A1H4L519</accession>
<gene>
    <name evidence="6" type="ORF">SAMN05216452_2649</name>
</gene>
<dbReference type="GO" id="GO:0005524">
    <property type="term" value="F:ATP binding"/>
    <property type="evidence" value="ECO:0007669"/>
    <property type="project" value="UniProtKB-KW"/>
</dbReference>
<protein>
    <submittedName>
        <fullName evidence="6">Spermidine/putrescine transport system ATP-binding protein</fullName>
    </submittedName>
</protein>
<dbReference type="PROSITE" id="PS50893">
    <property type="entry name" value="ABC_TRANSPORTER_2"/>
    <property type="match status" value="1"/>
</dbReference>
<dbReference type="FunFam" id="3.40.50.300:FF:000425">
    <property type="entry name" value="Probable ABC transporter, ATP-binding subunit"/>
    <property type="match status" value="1"/>
</dbReference>
<feature type="domain" description="ABC transporter" evidence="5">
    <location>
        <begin position="8"/>
        <end position="238"/>
    </location>
</feature>
<dbReference type="SUPFAM" id="SSF50331">
    <property type="entry name" value="MOP-like"/>
    <property type="match status" value="1"/>
</dbReference>
<dbReference type="InterPro" id="IPR027417">
    <property type="entry name" value="P-loop_NTPase"/>
</dbReference>
<reference evidence="7" key="1">
    <citation type="submission" date="2016-10" db="EMBL/GenBank/DDBJ databases">
        <authorList>
            <person name="Varghese N."/>
            <person name="Submissions S."/>
        </authorList>
    </citation>
    <scope>NUCLEOTIDE SEQUENCE [LARGE SCALE GENOMIC DNA]</scope>
    <source>
        <strain evidence="7">ES.061</strain>
    </source>
</reference>
<dbReference type="Pfam" id="PF08402">
    <property type="entry name" value="TOBE_2"/>
    <property type="match status" value="1"/>
</dbReference>
<proteinExistence type="inferred from homology"/>
<dbReference type="EMBL" id="FNSL01000001">
    <property type="protein sequence ID" value="SEB65859.1"/>
    <property type="molecule type" value="Genomic_DNA"/>
</dbReference>
<sequence>MTDPVPAIELKNICKAYGALRVIDDVSLTIDRGVFITLLGPSGCGKSTLLRSIVGLAEPDSGTILVDGKDITNAAAHNRPVKMVFQDYALFPHMTVAQNIGFGCEMQGMEKSAIARRSTELLELIRLPDIANRYPDALSGGQRQRVALARALAPDPAALLLDEPLGALDLKLRQDMQRELKAIQRRTGKTFVFVTHDQQEAMSMSDLVAVMNKGKIEQLDTPENIYANPATLFIADFVGATNLFEAKVEAKDGDHLTLSVGDARWRVPVARVTSHRKPDAGEAVSVVIRPEAFDIGRSRRKDDIELSGRLTDQTYLGDRVHLNVETADGRSLLVDARPPVSIGEGAEIKLHCRADNLAIIAGR</sequence>
<dbReference type="Pfam" id="PF00005">
    <property type="entry name" value="ABC_tran"/>
    <property type="match status" value="1"/>
</dbReference>
<keyword evidence="3" id="KW-0547">Nucleotide-binding</keyword>
<dbReference type="InterPro" id="IPR008995">
    <property type="entry name" value="Mo/tungstate-bd_C_term_dom"/>
</dbReference>
<evidence type="ECO:0000256" key="3">
    <source>
        <dbReference type="ARBA" id="ARBA00022741"/>
    </source>
</evidence>
<evidence type="ECO:0000256" key="1">
    <source>
        <dbReference type="ARBA" id="ARBA00005417"/>
    </source>
</evidence>
<dbReference type="AlphaFoldDB" id="A0A1H4L519"/>
<dbReference type="PANTHER" id="PTHR42781">
    <property type="entry name" value="SPERMIDINE/PUTRESCINE IMPORT ATP-BINDING PROTEIN POTA"/>
    <property type="match status" value="1"/>
</dbReference>
<evidence type="ECO:0000256" key="4">
    <source>
        <dbReference type="ARBA" id="ARBA00022840"/>
    </source>
</evidence>
<dbReference type="GO" id="GO:0016887">
    <property type="term" value="F:ATP hydrolysis activity"/>
    <property type="evidence" value="ECO:0007669"/>
    <property type="project" value="InterPro"/>
</dbReference>
<dbReference type="PROSITE" id="PS00211">
    <property type="entry name" value="ABC_TRANSPORTER_1"/>
    <property type="match status" value="1"/>
</dbReference>
<evidence type="ECO:0000256" key="2">
    <source>
        <dbReference type="ARBA" id="ARBA00022448"/>
    </source>
</evidence>
<dbReference type="GO" id="GO:0022857">
    <property type="term" value="F:transmembrane transporter activity"/>
    <property type="evidence" value="ECO:0007669"/>
    <property type="project" value="InterPro"/>
</dbReference>
<dbReference type="InterPro" id="IPR017871">
    <property type="entry name" value="ABC_transporter-like_CS"/>
</dbReference>
<dbReference type="Gene3D" id="2.40.50.100">
    <property type="match status" value="1"/>
</dbReference>
<evidence type="ECO:0000259" key="5">
    <source>
        <dbReference type="PROSITE" id="PS50893"/>
    </source>
</evidence>
<evidence type="ECO:0000313" key="7">
    <source>
        <dbReference type="Proteomes" id="UP000199064"/>
    </source>
</evidence>
<dbReference type="SMART" id="SM00382">
    <property type="entry name" value="AAA"/>
    <property type="match status" value="1"/>
</dbReference>